<keyword evidence="2" id="KW-1185">Reference proteome</keyword>
<evidence type="ECO:0000313" key="1">
    <source>
        <dbReference type="EMBL" id="MSU09211.1"/>
    </source>
</evidence>
<reference evidence="1 2" key="1">
    <citation type="submission" date="2019-08" db="EMBL/GenBank/DDBJ databases">
        <title>In-depth cultivation of the pig gut microbiome towards novel bacterial diversity and tailored functional studies.</title>
        <authorList>
            <person name="Wylensek D."/>
            <person name="Hitch T.C.A."/>
            <person name="Clavel T."/>
        </authorList>
    </citation>
    <scope>NUCLEOTIDE SEQUENCE [LARGE SCALE GENOMIC DNA]</scope>
    <source>
        <strain evidence="1 2">WCA-693-APC-5D-A</strain>
    </source>
</reference>
<dbReference type="RefSeq" id="WP_154407379.1">
    <property type="nucleotide sequence ID" value="NZ_VUNR01000018.1"/>
</dbReference>
<organism evidence="1 2">
    <name type="scientific">Anaerovibrio slackiae</name>
    <dbReference type="NCBI Taxonomy" id="2652309"/>
    <lineage>
        <taxon>Bacteria</taxon>
        <taxon>Bacillati</taxon>
        <taxon>Bacillota</taxon>
        <taxon>Negativicutes</taxon>
        <taxon>Selenomonadales</taxon>
        <taxon>Selenomonadaceae</taxon>
        <taxon>Anaerovibrio</taxon>
    </lineage>
</organism>
<dbReference type="InterPro" id="IPR037026">
    <property type="entry name" value="Vgr_OB-fold_dom_sf"/>
</dbReference>
<dbReference type="Proteomes" id="UP000433181">
    <property type="component" value="Unassembled WGS sequence"/>
</dbReference>
<dbReference type="GeneID" id="96779148"/>
<proteinExistence type="predicted"/>
<sequence length="135" mass="14813">MDINNLCNFFFVGIVTDVNPAEGTVIVTRPDKNDRTTAALKVIQRGTCKTKDYWMPAVNDQVLCLVLPNVSGKGPGEGYVLGAFYSDADKALESNEAVRSVHHESGSYWRVDENGNMEIHASGSMKLTAPMIYIN</sequence>
<dbReference type="Gene3D" id="2.40.50.230">
    <property type="entry name" value="Gp5 N-terminal domain"/>
    <property type="match status" value="1"/>
</dbReference>
<dbReference type="AlphaFoldDB" id="A0A6I2UJ70"/>
<accession>A0A6I2UJ70</accession>
<dbReference type="EMBL" id="VUNR01000018">
    <property type="protein sequence ID" value="MSU09211.1"/>
    <property type="molecule type" value="Genomic_DNA"/>
</dbReference>
<evidence type="ECO:0000313" key="2">
    <source>
        <dbReference type="Proteomes" id="UP000433181"/>
    </source>
</evidence>
<comment type="caution">
    <text evidence="1">The sequence shown here is derived from an EMBL/GenBank/DDBJ whole genome shotgun (WGS) entry which is preliminary data.</text>
</comment>
<protein>
    <submittedName>
        <fullName evidence="1">Baseplate assembly protein</fullName>
    </submittedName>
</protein>
<name>A0A6I2UJ70_9FIRM</name>
<gene>
    <name evidence="1" type="ORF">FYJ84_09465</name>
</gene>